<keyword evidence="1" id="KW-0596">Phosphopantetheine</keyword>
<dbReference type="InterPro" id="IPR050091">
    <property type="entry name" value="PKS_NRPS_Biosynth_Enz"/>
</dbReference>
<evidence type="ECO:0000313" key="8">
    <source>
        <dbReference type="EMBL" id="PZG24200.1"/>
    </source>
</evidence>
<feature type="non-terminal residue" evidence="8">
    <location>
        <position position="1"/>
    </location>
</feature>
<dbReference type="InterPro" id="IPR036736">
    <property type="entry name" value="ACP-like_sf"/>
</dbReference>
<dbReference type="Pfam" id="PF00550">
    <property type="entry name" value="PP-binding"/>
    <property type="match status" value="1"/>
</dbReference>
<protein>
    <submittedName>
        <fullName evidence="8">Uncharacterized protein</fullName>
    </submittedName>
</protein>
<accession>A0A2W2FFF9</accession>
<dbReference type="FunFam" id="3.40.366.10:FF:000002">
    <property type="entry name" value="Probable polyketide synthase 2"/>
    <property type="match status" value="1"/>
</dbReference>
<dbReference type="Gene3D" id="3.10.129.110">
    <property type="entry name" value="Polyketide synthase dehydratase"/>
    <property type="match status" value="1"/>
</dbReference>
<dbReference type="InterPro" id="IPR013968">
    <property type="entry name" value="PKS_KR"/>
</dbReference>
<keyword evidence="2" id="KW-0597">Phosphoprotein</keyword>
<reference evidence="8 9" key="1">
    <citation type="submission" date="2018-01" db="EMBL/GenBank/DDBJ databases">
        <title>Draft genome sequence of Sphaerisporangium sp. 7K107.</title>
        <authorList>
            <person name="Sahin N."/>
            <person name="Saygin H."/>
            <person name="Ay H."/>
        </authorList>
    </citation>
    <scope>NUCLEOTIDE SEQUENCE [LARGE SCALE GENOMIC DNA]</scope>
    <source>
        <strain evidence="8 9">7K107</strain>
    </source>
</reference>
<dbReference type="Pfam" id="PF14765">
    <property type="entry name" value="PS-DH"/>
    <property type="match status" value="1"/>
</dbReference>
<dbReference type="InterPro" id="IPR009081">
    <property type="entry name" value="PP-bd_ACP"/>
</dbReference>
<dbReference type="InterPro" id="IPR014043">
    <property type="entry name" value="Acyl_transferase_dom"/>
</dbReference>
<dbReference type="InterPro" id="IPR042104">
    <property type="entry name" value="PKS_dehydratase_sf"/>
</dbReference>
<dbReference type="PANTHER" id="PTHR43775:SF51">
    <property type="entry name" value="INACTIVE PHENOLPHTHIOCEROL SYNTHESIS POLYKETIDE SYNTHASE TYPE I PKS1-RELATED"/>
    <property type="match status" value="1"/>
</dbReference>
<dbReference type="InterPro" id="IPR049552">
    <property type="entry name" value="PKS_DH_N"/>
</dbReference>
<dbReference type="Pfam" id="PF00698">
    <property type="entry name" value="Acyl_transf_1"/>
    <property type="match status" value="1"/>
</dbReference>
<dbReference type="Gene3D" id="3.40.366.10">
    <property type="entry name" value="Malonyl-Coenzyme A Acyl Carrier Protein, domain 2"/>
    <property type="match status" value="1"/>
</dbReference>
<dbReference type="AlphaFoldDB" id="A0A2W2FFF9"/>
<feature type="domain" description="Carrier" evidence="6">
    <location>
        <begin position="1127"/>
        <end position="1205"/>
    </location>
</feature>
<dbReference type="InterPro" id="IPR020806">
    <property type="entry name" value="PKS_PP-bd"/>
</dbReference>
<dbReference type="InterPro" id="IPR057326">
    <property type="entry name" value="KR_dom"/>
</dbReference>
<dbReference type="InterPro" id="IPR016036">
    <property type="entry name" value="Malonyl_transacylase_ACP-bd"/>
</dbReference>
<dbReference type="Pfam" id="PF22953">
    <property type="entry name" value="SpnB_Rossmann"/>
    <property type="match status" value="1"/>
</dbReference>
<feature type="region of interest" description="C-terminal hotdog fold" evidence="5">
    <location>
        <begin position="517"/>
        <end position="655"/>
    </location>
</feature>
<dbReference type="Gene3D" id="3.40.50.720">
    <property type="entry name" value="NAD(P)-binding Rossmann-like Domain"/>
    <property type="match status" value="1"/>
</dbReference>
<dbReference type="FunFam" id="1.10.1200.10:FF:000007">
    <property type="entry name" value="Probable polyketide synthase pks17"/>
    <property type="match status" value="1"/>
</dbReference>
<dbReference type="SUPFAM" id="SSF55048">
    <property type="entry name" value="Probable ACP-binding domain of malonyl-CoA ACP transacylase"/>
    <property type="match status" value="1"/>
</dbReference>
<gene>
    <name evidence="8" type="ORF">C1I98_35805</name>
</gene>
<dbReference type="InterPro" id="IPR049551">
    <property type="entry name" value="PKS_DH_C"/>
</dbReference>
<dbReference type="SMART" id="SM01294">
    <property type="entry name" value="PKS_PP_betabranch"/>
    <property type="match status" value="1"/>
</dbReference>
<dbReference type="CDD" id="cd08956">
    <property type="entry name" value="KR_3_FAS_SDR_x"/>
    <property type="match status" value="1"/>
</dbReference>
<dbReference type="InterPro" id="IPR006162">
    <property type="entry name" value="Ppantetheine_attach_site"/>
</dbReference>
<dbReference type="InterPro" id="IPR049900">
    <property type="entry name" value="PKS_mFAS_DH"/>
</dbReference>
<dbReference type="Proteomes" id="UP000248544">
    <property type="component" value="Unassembled WGS sequence"/>
</dbReference>
<dbReference type="Gene3D" id="3.30.70.3290">
    <property type="match status" value="1"/>
</dbReference>
<evidence type="ECO:0000313" key="9">
    <source>
        <dbReference type="Proteomes" id="UP000248544"/>
    </source>
</evidence>
<keyword evidence="9" id="KW-1185">Reference proteome</keyword>
<dbReference type="SUPFAM" id="SSF47336">
    <property type="entry name" value="ACP-like"/>
    <property type="match status" value="1"/>
</dbReference>
<dbReference type="SMART" id="SM00827">
    <property type="entry name" value="PKS_AT"/>
    <property type="match status" value="1"/>
</dbReference>
<evidence type="ECO:0000256" key="3">
    <source>
        <dbReference type="ARBA" id="ARBA00022679"/>
    </source>
</evidence>
<dbReference type="InterPro" id="IPR001227">
    <property type="entry name" value="Ac_transferase_dom_sf"/>
</dbReference>
<organism evidence="8 9">
    <name type="scientific">Spongiactinospora gelatinilytica</name>
    <dbReference type="NCBI Taxonomy" id="2666298"/>
    <lineage>
        <taxon>Bacteria</taxon>
        <taxon>Bacillati</taxon>
        <taxon>Actinomycetota</taxon>
        <taxon>Actinomycetes</taxon>
        <taxon>Streptosporangiales</taxon>
        <taxon>Streptosporangiaceae</taxon>
        <taxon>Spongiactinospora</taxon>
    </lineage>
</organism>
<dbReference type="InterPro" id="IPR036291">
    <property type="entry name" value="NAD(P)-bd_dom_sf"/>
</dbReference>
<name>A0A2W2FFF9_9ACTN</name>
<sequence>AELLAGLEELTSAGVAGDVGKVVWVFPGQGAQWQGMGRELAASSTVFREAVEECAAAFGPFVDWSLVDVLAGRADESWLERVDVVQPALFAMMVGLARVWRAHGVEPDAVIGHSQGEIAAAYVAGALSLPDAARVVTLRSRALVRLAGTGGMAAITHPVAEVDRLVARYDGRLSVAAVNGPAAAVVAGEAGALDDLLAECEAQEIHARKVAVDYASHSRAVESIRDELLRDLAPISPRASRVPLHSTVTGDVLDTRKMDAGYWYDNLRHTVRYADTVRALIRAGHRAFIELSPHPVLTLGTQQTAESAGADVVTAGSLRKGEGGARRLLTSMAEVFVRGVEVDWTPAFGAGARRVDLPTYPFRRERHWLRDTHPNAGAPVAAVHPFAGSAVELAGGHGWLCTGRLSLGAHPWLSGHTLLDAAVFPGTGFVELALLARDRTGAGQVEELTLQVPLVIPEDGVLELQMLAGAADGSGRRTLNVYSRPDGENAWTHHATGVLAPGDAAPPAPESWPPPDAVPVAIGDHYRRQAERGIGYGPEFQGLRAVWRRGEDVFAEVRLPDGLPRGFGVHPALLDAALQAVAAGGLLDGDDPRGRLPFSWSGVRRYGAGGASALRVRLTRTGADAIALTAADDGGAPVVSVDSLVLRPMSPEQIRDARGVHKDGLFRVDWVPAPAAAPATGTCAVIDADPLGLEKTLTAAGLTCRSRPSLSALAEDGPVADVVLVTCLSDSLPAMAPAVRQATGRALAFVREWLALDRFAASRLVFVTRGAVAADDGDDVPDLAAAPVWGLVRSAQSEAPGRFTLVDVDDGGALPAALASPEPQLAVRRGTVLVPRLAAVPASAVGPAWDPDGTVLVTGGMGTLGAALARHLVTRHGVRRLVLAGRRGGGTPEAARLDAELTALGAHVTRAACDVSDRDALARLLAGIPAEHPLTGIVHAAGVLDDGVVTSLTPERLDRVFGPKVDAALNLHELAGDLPHFVLYSSFAGTFGTSGQANYAAANAFLDALAHRRRRSGRAAVSIAWGLWAQASGLTGHLGERDLARLAAWGLAPMPSERALALFDAASAGDAAHAVAVRLDTMALRAQAANGPVAPLLRGLVRAPRRTEPSTPGATLAKRVAEASGGERERLLLDAVLAQVASVLGHASPERVDPGRSLRELGFDSLTGVELRNKLNAVTGLRLPATLVFEHPTPVRLARFLDGRLSGGGGAG</sequence>
<proteinExistence type="predicted"/>
<dbReference type="SUPFAM" id="SSF51735">
    <property type="entry name" value="NAD(P)-binding Rossmann-fold domains"/>
    <property type="match status" value="2"/>
</dbReference>
<feature type="region of interest" description="N-terminal hotdog fold" evidence="5">
    <location>
        <begin position="384"/>
        <end position="506"/>
    </location>
</feature>
<dbReference type="Pfam" id="PF08659">
    <property type="entry name" value="KR"/>
    <property type="match status" value="1"/>
</dbReference>
<dbReference type="EMBL" id="POUA01000505">
    <property type="protein sequence ID" value="PZG24200.1"/>
    <property type="molecule type" value="Genomic_DNA"/>
</dbReference>
<feature type="active site" description="Proton acceptor; for dehydratase activity" evidence="5">
    <location>
        <position position="416"/>
    </location>
</feature>
<evidence type="ECO:0000256" key="2">
    <source>
        <dbReference type="ARBA" id="ARBA00022553"/>
    </source>
</evidence>
<keyword evidence="3" id="KW-0808">Transferase</keyword>
<dbReference type="SUPFAM" id="SSF52151">
    <property type="entry name" value="FabD/lysophospholipase-like"/>
    <property type="match status" value="1"/>
</dbReference>
<dbReference type="SMART" id="SM00826">
    <property type="entry name" value="PKS_DH"/>
    <property type="match status" value="1"/>
</dbReference>
<comment type="caution">
    <text evidence="8">The sequence shown here is derived from an EMBL/GenBank/DDBJ whole genome shotgun (WGS) entry which is preliminary data.</text>
</comment>
<dbReference type="GO" id="GO:0004312">
    <property type="term" value="F:fatty acid synthase activity"/>
    <property type="evidence" value="ECO:0007669"/>
    <property type="project" value="TreeGrafter"/>
</dbReference>
<dbReference type="InterPro" id="IPR020807">
    <property type="entry name" value="PKS_DH"/>
</dbReference>
<evidence type="ECO:0000256" key="1">
    <source>
        <dbReference type="ARBA" id="ARBA00022450"/>
    </source>
</evidence>
<evidence type="ECO:0000256" key="4">
    <source>
        <dbReference type="ARBA" id="ARBA00023315"/>
    </source>
</evidence>
<keyword evidence="4" id="KW-0012">Acyltransferase</keyword>
<evidence type="ECO:0000259" key="6">
    <source>
        <dbReference type="PROSITE" id="PS50075"/>
    </source>
</evidence>
<evidence type="ECO:0000259" key="7">
    <source>
        <dbReference type="PROSITE" id="PS52019"/>
    </source>
</evidence>
<dbReference type="RefSeq" id="WP_146607847.1">
    <property type="nucleotide sequence ID" value="NZ_POUA01000505.1"/>
</dbReference>
<dbReference type="PROSITE" id="PS52019">
    <property type="entry name" value="PKS_MFAS_DH"/>
    <property type="match status" value="1"/>
</dbReference>
<evidence type="ECO:0000256" key="5">
    <source>
        <dbReference type="PROSITE-ProRule" id="PRU01363"/>
    </source>
</evidence>
<dbReference type="GO" id="GO:0031177">
    <property type="term" value="F:phosphopantetheine binding"/>
    <property type="evidence" value="ECO:0007669"/>
    <property type="project" value="InterPro"/>
</dbReference>
<feature type="active site" description="Proton donor; for dehydratase activity" evidence="5">
    <location>
        <position position="575"/>
    </location>
</feature>
<dbReference type="PANTHER" id="PTHR43775">
    <property type="entry name" value="FATTY ACID SYNTHASE"/>
    <property type="match status" value="1"/>
</dbReference>
<dbReference type="PROSITE" id="PS00012">
    <property type="entry name" value="PHOSPHOPANTETHEINE"/>
    <property type="match status" value="1"/>
</dbReference>
<dbReference type="SMART" id="SM00823">
    <property type="entry name" value="PKS_PP"/>
    <property type="match status" value="1"/>
</dbReference>
<dbReference type="InterPro" id="IPR055123">
    <property type="entry name" value="SpnB-like_Rossmann"/>
</dbReference>
<feature type="domain" description="PKS/mFAS DH" evidence="7">
    <location>
        <begin position="384"/>
        <end position="655"/>
    </location>
</feature>
<dbReference type="GO" id="GO:0006633">
    <property type="term" value="P:fatty acid biosynthetic process"/>
    <property type="evidence" value="ECO:0007669"/>
    <property type="project" value="TreeGrafter"/>
</dbReference>
<dbReference type="InterPro" id="IPR016035">
    <property type="entry name" value="Acyl_Trfase/lysoPLipase"/>
</dbReference>
<dbReference type="Gene3D" id="1.10.1200.10">
    <property type="entry name" value="ACP-like"/>
    <property type="match status" value="1"/>
</dbReference>
<dbReference type="SMART" id="SM00822">
    <property type="entry name" value="PKS_KR"/>
    <property type="match status" value="1"/>
</dbReference>
<dbReference type="Pfam" id="PF21089">
    <property type="entry name" value="PKS_DH_N"/>
    <property type="match status" value="1"/>
</dbReference>
<dbReference type="PROSITE" id="PS50075">
    <property type="entry name" value="CARRIER"/>
    <property type="match status" value="1"/>
</dbReference>